<dbReference type="RefSeq" id="WP_262435111.1">
    <property type="nucleotide sequence ID" value="NZ_JACRTF010000001.1"/>
</dbReference>
<keyword evidence="4" id="KW-1185">Reference proteome</keyword>
<accession>A0A926F5Z9</accession>
<feature type="domain" description="Fibronectin type-III" evidence="2">
    <location>
        <begin position="359"/>
        <end position="454"/>
    </location>
</feature>
<evidence type="ECO:0000259" key="2">
    <source>
        <dbReference type="PROSITE" id="PS50853"/>
    </source>
</evidence>
<dbReference type="InterPro" id="IPR011635">
    <property type="entry name" value="CARDB"/>
</dbReference>
<name>A0A926F5Z9_9BACT</name>
<keyword evidence="3" id="KW-0378">Hydrolase</keyword>
<dbReference type="CDD" id="cd00063">
    <property type="entry name" value="FN3"/>
    <property type="match status" value="1"/>
</dbReference>
<dbReference type="Pfam" id="PF18962">
    <property type="entry name" value="Por_Secre_tail"/>
    <property type="match status" value="1"/>
</dbReference>
<keyword evidence="3" id="KW-0121">Carboxypeptidase</keyword>
<sequence>MKKRHYFFCIVVMLQSLFNGMYAKDAYGYLIGSSSGLSTGLYKFDTEDKEKMELISRLYYTPFGGAFANGKYYCYVSDDPQGLMPIGLSIIDFTSGNLSDAISSRAYGCTDMTYDYSTSTMYGVMTSNYGMPTSPTLIKINLSDGNIEEVAVLSDKIAAIACTYGGEMYGIGSQANLYKINKTDGTLQLIGNTGVSIKNQQSLEFDHTDGQLYWSGFDNNATSFFIKLDKQTAKVESRRTTQGNALLCALYIPFKLAEDNAPAQVNDLKAENKNSSVTLTWNNPDKTFSGANLTELTAIDIYRNGEKVHTIETPGIGKRAEWTDGNNSLNGMMKYTLVACNSVGKSIEASVSIYVGKDSPSTIGNLQITKENNKAILSWIAPTTGKHGGNLDETTLEYTIIRMPGQKKYTGITDTHFTDDQIEKANNYYYQVSCYNEIGESEVITSDTLLIGEALNLPYYPNFNTEFDAAQWSIFNVNGDNKTWLFNGSEFSYTYSMRMDADEWIISVPLKFDKSTEYRLKYDILAPSVFNSVENFAVTMGKECDPSGQNIALETLESFSNTEYETRAILVKVDESGDYCIGMHVYSLKDQFGLKIKNILIEPYGETDLAIRSVNGENNLTVGKEYTYQIDVFNNGKAAQKDFEIQLIDQKQNVLTTQTISEELPVEVTKTIELKWTPETITATHISARVICKNDINVQNNLSLPMEISIKLTGEDWIEIGNKENKNSILPYGFDGKAYSYSEVIYRRDEINFSSGLIKEIAYIYQNNSNRVLTGKHVRIFMLNTNREEISEGWIPEEEMVLVYEGDLTFEKGENKLNIVLDTPYYYTGENLCVLNQKVRDPSIEKVTFYAQNFPDIPRTAVINNDNGIINVNEIQVSSMINYMQLLIKTNEGGILTGKVTYDGKPVEQAKVEIKDSHVSTFTDQNGIYEFSYLLKGDYKIDVRPTVIGLDNASVNITITEGESTRQDITLSAIPTYKLSGKVTGISNTPVGNALLSIDGYTRYKTETDENGNFEIPSVYRSENYRLRILAAGYELYTGNVSINNQDVALSDITMNPIICPPSALTSKEEDNVMNISWNKPLYTTEFKYDNGIQTSGLEIPNITGNTLLGSAYHMPAVIYSVSWYTIPSLASTNDNINIYILALNEEGKPTNEILVSEENIQNIDNQWNTYQLPTPVKAPYGYIVGTRFSDHAYLATDDGSNFSSGCQYIFDYVTKEYYTVESRGFKQNFMLRANAMIYNPEQDIPELPAVTYLLYRMKTADKEIPTKWILLTEQPTEVLSYADKDWTNLENSEYTYAVKAVFIDGKVSQPLYSENLRKATIGISDAEKDLILIYPNPASETIYIKGQVTEVSLFDLSGKELYHAKETHKINIAHLNDGLYILRINTGTNLIIRKIEIRK</sequence>
<organism evidence="3 4">
    <name type="scientific">Jilunia laotingensis</name>
    <dbReference type="NCBI Taxonomy" id="2763675"/>
    <lineage>
        <taxon>Bacteria</taxon>
        <taxon>Pseudomonadati</taxon>
        <taxon>Bacteroidota</taxon>
        <taxon>Bacteroidia</taxon>
        <taxon>Bacteroidales</taxon>
        <taxon>Bacteroidaceae</taxon>
        <taxon>Jilunia</taxon>
    </lineage>
</organism>
<comment type="caution">
    <text evidence="3">The sequence shown here is derived from an EMBL/GenBank/DDBJ whole genome shotgun (WGS) entry which is preliminary data.</text>
</comment>
<dbReference type="PROSITE" id="PS50853">
    <property type="entry name" value="FN3"/>
    <property type="match status" value="1"/>
</dbReference>
<evidence type="ECO:0000313" key="4">
    <source>
        <dbReference type="Proteomes" id="UP000651085"/>
    </source>
</evidence>
<dbReference type="InterPro" id="IPR003961">
    <property type="entry name" value="FN3_dom"/>
</dbReference>
<proteinExistence type="predicted"/>
<dbReference type="InterPro" id="IPR013783">
    <property type="entry name" value="Ig-like_fold"/>
</dbReference>
<dbReference type="NCBIfam" id="TIGR04183">
    <property type="entry name" value="Por_Secre_tail"/>
    <property type="match status" value="1"/>
</dbReference>
<dbReference type="SUPFAM" id="SSF49452">
    <property type="entry name" value="Starch-binding domain-like"/>
    <property type="match status" value="2"/>
</dbReference>
<reference evidence="3" key="1">
    <citation type="submission" date="2020-08" db="EMBL/GenBank/DDBJ databases">
        <title>Genome public.</title>
        <authorList>
            <person name="Liu C."/>
            <person name="Sun Q."/>
        </authorList>
    </citation>
    <scope>NUCLEOTIDE SEQUENCE</scope>
    <source>
        <strain evidence="3">N12</strain>
    </source>
</reference>
<dbReference type="Proteomes" id="UP000651085">
    <property type="component" value="Unassembled WGS sequence"/>
</dbReference>
<dbReference type="InterPro" id="IPR026444">
    <property type="entry name" value="Secre_tail"/>
</dbReference>
<dbReference type="GO" id="GO:0030246">
    <property type="term" value="F:carbohydrate binding"/>
    <property type="evidence" value="ECO:0007669"/>
    <property type="project" value="InterPro"/>
</dbReference>
<evidence type="ECO:0000313" key="3">
    <source>
        <dbReference type="EMBL" id="MBC8594006.1"/>
    </source>
</evidence>
<dbReference type="SUPFAM" id="SSF49265">
    <property type="entry name" value="Fibronectin type III"/>
    <property type="match status" value="1"/>
</dbReference>
<dbReference type="Gene3D" id="2.60.40.10">
    <property type="entry name" value="Immunoglobulins"/>
    <property type="match status" value="3"/>
</dbReference>
<evidence type="ECO:0000256" key="1">
    <source>
        <dbReference type="SAM" id="SignalP"/>
    </source>
</evidence>
<gene>
    <name evidence="3" type="ORF">H8744_12265</name>
</gene>
<feature type="chain" id="PRO_5039006157" evidence="1">
    <location>
        <begin position="24"/>
        <end position="1400"/>
    </location>
</feature>
<keyword evidence="1" id="KW-0732">Signal</keyword>
<dbReference type="SUPFAM" id="SSF101898">
    <property type="entry name" value="NHL repeat"/>
    <property type="match status" value="1"/>
</dbReference>
<keyword evidence="3" id="KW-0645">Protease</keyword>
<dbReference type="InterPro" id="IPR036116">
    <property type="entry name" value="FN3_sf"/>
</dbReference>
<dbReference type="EMBL" id="JACRTF010000001">
    <property type="protein sequence ID" value="MBC8594006.1"/>
    <property type="molecule type" value="Genomic_DNA"/>
</dbReference>
<dbReference type="Pfam" id="PF13620">
    <property type="entry name" value="CarboxypepD_reg"/>
    <property type="match status" value="2"/>
</dbReference>
<feature type="signal peptide" evidence="1">
    <location>
        <begin position="1"/>
        <end position="23"/>
    </location>
</feature>
<dbReference type="InterPro" id="IPR013784">
    <property type="entry name" value="Carb-bd-like_fold"/>
</dbReference>
<dbReference type="Pfam" id="PF07705">
    <property type="entry name" value="CARDB"/>
    <property type="match status" value="1"/>
</dbReference>
<dbReference type="Gene3D" id="2.60.40.1120">
    <property type="entry name" value="Carboxypeptidase-like, regulatory domain"/>
    <property type="match status" value="2"/>
</dbReference>
<dbReference type="SMART" id="SM00060">
    <property type="entry name" value="FN3"/>
    <property type="match status" value="2"/>
</dbReference>
<dbReference type="GO" id="GO:0004180">
    <property type="term" value="F:carboxypeptidase activity"/>
    <property type="evidence" value="ECO:0007669"/>
    <property type="project" value="UniProtKB-KW"/>
</dbReference>
<protein>
    <submittedName>
        <fullName evidence="3">Carboxypeptidase regulatory-like domain-containing protein</fullName>
    </submittedName>
</protein>